<evidence type="ECO:0000313" key="3">
    <source>
        <dbReference type="Proteomes" id="UP000076842"/>
    </source>
</evidence>
<dbReference type="AlphaFoldDB" id="A0A165GVN8"/>
<feature type="region of interest" description="Disordered" evidence="1">
    <location>
        <begin position="1"/>
        <end position="69"/>
    </location>
</feature>
<dbReference type="GO" id="GO:0003779">
    <property type="term" value="F:actin binding"/>
    <property type="evidence" value="ECO:0007669"/>
    <property type="project" value="TreeGrafter"/>
</dbReference>
<keyword evidence="3" id="KW-1185">Reference proteome</keyword>
<proteinExistence type="predicted"/>
<feature type="compositionally biased region" description="Low complexity" evidence="1">
    <location>
        <begin position="330"/>
        <end position="350"/>
    </location>
</feature>
<dbReference type="STRING" id="1353952.A0A165GVN8"/>
<feature type="compositionally biased region" description="Polar residues" evidence="1">
    <location>
        <begin position="785"/>
        <end position="797"/>
    </location>
</feature>
<feature type="compositionally biased region" description="Polar residues" evidence="1">
    <location>
        <begin position="275"/>
        <end position="285"/>
    </location>
</feature>
<feature type="compositionally biased region" description="Acidic residues" evidence="1">
    <location>
        <begin position="692"/>
        <end position="712"/>
    </location>
</feature>
<reference evidence="2 3" key="1">
    <citation type="journal article" date="2016" name="Mol. Biol. Evol.">
        <title>Comparative Genomics of Early-Diverging Mushroom-Forming Fungi Provides Insights into the Origins of Lignocellulose Decay Capabilities.</title>
        <authorList>
            <person name="Nagy L.G."/>
            <person name="Riley R."/>
            <person name="Tritt A."/>
            <person name="Adam C."/>
            <person name="Daum C."/>
            <person name="Floudas D."/>
            <person name="Sun H."/>
            <person name="Yadav J.S."/>
            <person name="Pangilinan J."/>
            <person name="Larsson K.H."/>
            <person name="Matsuura K."/>
            <person name="Barry K."/>
            <person name="Labutti K."/>
            <person name="Kuo R."/>
            <person name="Ohm R.A."/>
            <person name="Bhattacharya S.S."/>
            <person name="Shirouzu T."/>
            <person name="Yoshinaga Y."/>
            <person name="Martin F.M."/>
            <person name="Grigoriev I.V."/>
            <person name="Hibbett D.S."/>
        </authorList>
    </citation>
    <scope>NUCLEOTIDE SEQUENCE [LARGE SCALE GENOMIC DNA]</scope>
    <source>
        <strain evidence="2 3">HHB12733</strain>
    </source>
</reference>
<feature type="compositionally biased region" description="Polar residues" evidence="1">
    <location>
        <begin position="292"/>
        <end position="317"/>
    </location>
</feature>
<name>A0A165GVN8_9BASI</name>
<accession>A0A165GVN8</accession>
<feature type="compositionally biased region" description="Basic and acidic residues" evidence="1">
    <location>
        <begin position="677"/>
        <end position="691"/>
    </location>
</feature>
<protein>
    <recommendedName>
        <fullName evidence="4">Protein BNI4</fullName>
    </recommendedName>
</protein>
<dbReference type="EMBL" id="KV423950">
    <property type="protein sequence ID" value="KZT58545.1"/>
    <property type="molecule type" value="Genomic_DNA"/>
</dbReference>
<dbReference type="GO" id="GO:0030036">
    <property type="term" value="P:actin cytoskeleton organization"/>
    <property type="evidence" value="ECO:0007669"/>
    <property type="project" value="TreeGrafter"/>
</dbReference>
<dbReference type="PANTHER" id="PTHR12751">
    <property type="entry name" value="PHOSPHATASE AND ACTIN REGULATOR PHACTR"/>
    <property type="match status" value="1"/>
</dbReference>
<dbReference type="OrthoDB" id="5563016at2759"/>
<evidence type="ECO:0000313" key="2">
    <source>
        <dbReference type="EMBL" id="KZT58545.1"/>
    </source>
</evidence>
<feature type="region of interest" description="Disordered" evidence="1">
    <location>
        <begin position="630"/>
        <end position="719"/>
    </location>
</feature>
<dbReference type="InParanoid" id="A0A165GVN8"/>
<feature type="compositionally biased region" description="Low complexity" evidence="1">
    <location>
        <begin position="484"/>
        <end position="497"/>
    </location>
</feature>
<feature type="region of interest" description="Disordered" evidence="1">
    <location>
        <begin position="734"/>
        <end position="835"/>
    </location>
</feature>
<dbReference type="Proteomes" id="UP000076842">
    <property type="component" value="Unassembled WGS sequence"/>
</dbReference>
<feature type="compositionally biased region" description="Basic and acidic residues" evidence="1">
    <location>
        <begin position="809"/>
        <end position="823"/>
    </location>
</feature>
<evidence type="ECO:0000256" key="1">
    <source>
        <dbReference type="SAM" id="MobiDB-lite"/>
    </source>
</evidence>
<evidence type="ECO:0008006" key="4">
    <source>
        <dbReference type="Google" id="ProtNLM"/>
    </source>
</evidence>
<feature type="compositionally biased region" description="Low complexity" evidence="1">
    <location>
        <begin position="19"/>
        <end position="37"/>
    </location>
</feature>
<dbReference type="PANTHER" id="PTHR12751:SF18">
    <property type="entry name" value="PHOSPHATASE AND ACTIN REGULATOR 1"/>
    <property type="match status" value="1"/>
</dbReference>
<gene>
    <name evidence="2" type="ORF">CALCODRAFT_508120</name>
</gene>
<organism evidence="2 3">
    <name type="scientific">Calocera cornea HHB12733</name>
    <dbReference type="NCBI Taxonomy" id="1353952"/>
    <lineage>
        <taxon>Eukaryota</taxon>
        <taxon>Fungi</taxon>
        <taxon>Dikarya</taxon>
        <taxon>Basidiomycota</taxon>
        <taxon>Agaricomycotina</taxon>
        <taxon>Dacrymycetes</taxon>
        <taxon>Dacrymycetales</taxon>
        <taxon>Dacrymycetaceae</taxon>
        <taxon>Calocera</taxon>
    </lineage>
</organism>
<feature type="region of interest" description="Disordered" evidence="1">
    <location>
        <begin position="467"/>
        <end position="506"/>
    </location>
</feature>
<feature type="region of interest" description="Disordered" evidence="1">
    <location>
        <begin position="162"/>
        <end position="396"/>
    </location>
</feature>
<feature type="compositionally biased region" description="Low complexity" evidence="1">
    <location>
        <begin position="58"/>
        <end position="68"/>
    </location>
</feature>
<sequence>MAVQLANPNDFPSLPPMDASPSSPAHQSQQLGQHQLSYMTAPFAHQQPQMNPQPSPSPHQQWSSMQHPMPAPPPQFFPHMHGYAPYPMPHPHAQFSSQQQQQQLWAYQHMMFGQPLPPMPEFARMDRPRTMSNPQQTPIHQMTSPPMEPQQAFWSQNAAHYNTQPFVPPHSGPQRQPIDHAHGAPHSYDSSAPPPSHLRRPHPSESYQGYHPYRRPARSETAPPIMSVPEWSPDAVHSLPSHQPPYARPDAAGSATSVGSSSGGSSRAPGERSRTGSLPSGNGSPLQAPPHSRQSSASQAPNSENGPNHSRTTSQASIVRPPQQHRRDSSSASERSTTAANGGAAAQAGASQSRPLAASAPSGRPNKPSPLSKNPTYPDANGKRMSKTDDDLPTAMGVAGLAQPAIVQATTSSDLAAAGAAEPTDKMVKAGGLKGRLRRALSFSAIQTLDEEDPSLKAAANRRKAAAAAAAKEKTREDQVIQDPSGPSAPSAASSSPPVTPLANDDMDQSVRKLTKKPKRSLFKKGFNASTDNISLSSTASSASLMLRKLGGSVGNLARKASLANIAGFLKDKHKDGEAKGKSAAATASVSLATAEVDRGPQAPEEMGLSPAARLARQHTLRSNAEAAAKAQAAAAARQEARAPDEQGATVVPATWDRNTTKRTPPGTPRSGGRLPVLEDDRWEEKEREEPAEFGLEEEQLEDEESEPEEDELTIRMSGISLADEVEPWAVGVRRSMERIRQPSKGILKSLSSHRSTWRNQTDDPADAQNYDQDTFDGPSPVRNRANSYGSAAQPNQEPGPLARLPSADPDHIDGLQREHADQEPSPPADAFGAVSPAPQLAVDKPAFQYNHPNFNSSAPTLSTFGLPPMAQRAASAPLQARRLAFATNLSVYSTFSSSVYDRRSEPATCNRLTPQLAQRIKEELNTYKMEEMEVHHASRIHTHFFV</sequence>
<feature type="compositionally biased region" description="Low complexity" evidence="1">
    <location>
        <begin position="251"/>
        <end position="268"/>
    </location>
</feature>
<feature type="compositionally biased region" description="Polar residues" evidence="1">
    <location>
        <begin position="750"/>
        <end position="760"/>
    </location>
</feature>